<gene>
    <name evidence="1" type="ORF">ACFQHR_02765</name>
</gene>
<reference evidence="2" key="1">
    <citation type="journal article" date="2019" name="Int. J. Syst. Evol. Microbiol.">
        <title>The Global Catalogue of Microorganisms (GCM) 10K type strain sequencing project: providing services to taxonomists for standard genome sequencing and annotation.</title>
        <authorList>
            <consortium name="The Broad Institute Genomics Platform"/>
            <consortium name="The Broad Institute Genome Sequencing Center for Infectious Disease"/>
            <person name="Wu L."/>
            <person name="Ma J."/>
        </authorList>
    </citation>
    <scope>NUCLEOTIDE SEQUENCE [LARGE SCALE GENOMIC DNA]</scope>
    <source>
        <strain evidence="2">CGMCC 4.7393</strain>
    </source>
</reference>
<proteinExistence type="predicted"/>
<evidence type="ECO:0008006" key="3">
    <source>
        <dbReference type="Google" id="ProtNLM"/>
    </source>
</evidence>
<dbReference type="Proteomes" id="UP001596405">
    <property type="component" value="Unassembled WGS sequence"/>
</dbReference>
<evidence type="ECO:0000313" key="1">
    <source>
        <dbReference type="EMBL" id="MFC6996526.1"/>
    </source>
</evidence>
<name>A0ABW2DIE8_9BACT</name>
<organism evidence="1 2">
    <name type="scientific">Rufibacter roseus</name>
    <dbReference type="NCBI Taxonomy" id="1567108"/>
    <lineage>
        <taxon>Bacteria</taxon>
        <taxon>Pseudomonadati</taxon>
        <taxon>Bacteroidota</taxon>
        <taxon>Cytophagia</taxon>
        <taxon>Cytophagales</taxon>
        <taxon>Hymenobacteraceae</taxon>
        <taxon>Rufibacter</taxon>
    </lineage>
</organism>
<protein>
    <recommendedName>
        <fullName evidence="3">DUF3313 domain-containing protein</fullName>
    </recommendedName>
</protein>
<dbReference type="Gene3D" id="3.40.50.10610">
    <property type="entry name" value="ABC-type transport auxiliary lipoprotein component"/>
    <property type="match status" value="1"/>
</dbReference>
<accession>A0ABW2DIE8</accession>
<evidence type="ECO:0000313" key="2">
    <source>
        <dbReference type="Proteomes" id="UP001596405"/>
    </source>
</evidence>
<sequence>MVAVLASSLQSCNHASRHIYTSRSFGVVAKQHKTIAILPFDVRLGLRPKEMERLTPKQHAELEQSHGRAMQSSLHVHFLNKINSEEEVVTVQDVRVTNALLEEKGITPEEIIQHTPTELAHLLGVDAVITGTMVTEKPLSNGAAMAMMMYTFFFTSGISNGGPTNAGNATLKIFDGATGSLLWSYDKRLSRGLGSNTDTIVRAITRKATRKIPYAKMKA</sequence>
<keyword evidence="2" id="KW-1185">Reference proteome</keyword>
<dbReference type="RefSeq" id="WP_153042222.1">
    <property type="nucleotide sequence ID" value="NZ_LRML01000009.1"/>
</dbReference>
<comment type="caution">
    <text evidence="1">The sequence shown here is derived from an EMBL/GenBank/DDBJ whole genome shotgun (WGS) entry which is preliminary data.</text>
</comment>
<dbReference type="EMBL" id="JBHSYQ010000003">
    <property type="protein sequence ID" value="MFC6996526.1"/>
    <property type="molecule type" value="Genomic_DNA"/>
</dbReference>